<dbReference type="AlphaFoldDB" id="A0A316D800"/>
<evidence type="ECO:0000313" key="2">
    <source>
        <dbReference type="Proteomes" id="UP000245634"/>
    </source>
</evidence>
<comment type="caution">
    <text evidence="1">The sequence shown here is derived from an EMBL/GenBank/DDBJ whole genome shotgun (WGS) entry which is preliminary data.</text>
</comment>
<dbReference type="OrthoDB" id="9869307at2"/>
<reference evidence="1 2" key="1">
    <citation type="submission" date="2018-05" db="EMBL/GenBank/DDBJ databases">
        <title>Genomic Encyclopedia of Type Strains, Phase IV (KMG-IV): sequencing the most valuable type-strain genomes for metagenomic binning, comparative biology and taxonomic classification.</title>
        <authorList>
            <person name="Goeker M."/>
        </authorList>
    </citation>
    <scope>NUCLEOTIDE SEQUENCE [LARGE SCALE GENOMIC DNA]</scope>
    <source>
        <strain evidence="1 2">DSM 18773</strain>
    </source>
</reference>
<sequence>MAIHERVDLFTYANACHVVAVYENLVVDYARPAFQDKPSWFDSYVAVFDKVATDPLKWSNQIVPQFISVPQHVINSSTLVKSHFDTLDDDCKDLSRNPNDRDAIDDAISQLRSILNVVTTLMNDCRTLVNDLDQYSGMTAQVDHPVLLDGVKLSNDQMVENYRHIEYLHEEIGHLQAEIDALSHIPTPEAWAKVRECREKIQSDLQLLNSLQSDVIVLQGMNASIKGMQLQNQQVVSNFGAIRQQWGDFMDLLGNLQEQLNVTIEVLPTAFNFASAELNMAKVEWGNLLSMSRDLAGISYS</sequence>
<dbReference type="RefSeq" id="WP_109689829.1">
    <property type="nucleotide sequence ID" value="NZ_QGGL01000011.1"/>
</dbReference>
<name>A0A316D800_9BACL</name>
<dbReference type="EMBL" id="QGGL01000011">
    <property type="protein sequence ID" value="PWK11267.1"/>
    <property type="molecule type" value="Genomic_DNA"/>
</dbReference>
<organism evidence="1 2">
    <name type="scientific">Tumebacillus permanentifrigoris</name>
    <dbReference type="NCBI Taxonomy" id="378543"/>
    <lineage>
        <taxon>Bacteria</taxon>
        <taxon>Bacillati</taxon>
        <taxon>Bacillota</taxon>
        <taxon>Bacilli</taxon>
        <taxon>Bacillales</taxon>
        <taxon>Alicyclobacillaceae</taxon>
        <taxon>Tumebacillus</taxon>
    </lineage>
</organism>
<dbReference type="Gene3D" id="1.20.1170.10">
    <property type="match status" value="2"/>
</dbReference>
<dbReference type="Proteomes" id="UP000245634">
    <property type="component" value="Unassembled WGS sequence"/>
</dbReference>
<protein>
    <submittedName>
        <fullName evidence="1">Uncharacterized protein</fullName>
    </submittedName>
</protein>
<dbReference type="SUPFAM" id="SSF58100">
    <property type="entry name" value="Bacterial hemolysins"/>
    <property type="match status" value="1"/>
</dbReference>
<gene>
    <name evidence="1" type="ORF">C7459_11160</name>
</gene>
<keyword evidence="2" id="KW-1185">Reference proteome</keyword>
<evidence type="ECO:0000313" key="1">
    <source>
        <dbReference type="EMBL" id="PWK11267.1"/>
    </source>
</evidence>
<accession>A0A316D800</accession>
<proteinExistence type="predicted"/>